<dbReference type="RefSeq" id="XP_033654045.1">
    <property type="nucleotide sequence ID" value="XM_033795586.1"/>
</dbReference>
<feature type="transmembrane region" description="Helical" evidence="2">
    <location>
        <begin position="27"/>
        <end position="48"/>
    </location>
</feature>
<evidence type="ECO:0000313" key="4">
    <source>
        <dbReference type="Proteomes" id="UP000800097"/>
    </source>
</evidence>
<dbReference type="OrthoDB" id="2093409at2759"/>
<keyword evidence="2" id="KW-0812">Transmembrane</keyword>
<accession>A0A6A6JLH6</accession>
<keyword evidence="2" id="KW-0472">Membrane</keyword>
<feature type="region of interest" description="Disordered" evidence="1">
    <location>
        <begin position="53"/>
        <end position="81"/>
    </location>
</feature>
<organism evidence="3 4">
    <name type="scientific">Westerdykella ornata</name>
    <dbReference type="NCBI Taxonomy" id="318751"/>
    <lineage>
        <taxon>Eukaryota</taxon>
        <taxon>Fungi</taxon>
        <taxon>Dikarya</taxon>
        <taxon>Ascomycota</taxon>
        <taxon>Pezizomycotina</taxon>
        <taxon>Dothideomycetes</taxon>
        <taxon>Pleosporomycetidae</taxon>
        <taxon>Pleosporales</taxon>
        <taxon>Sporormiaceae</taxon>
        <taxon>Westerdykella</taxon>
    </lineage>
</organism>
<keyword evidence="3" id="KW-0830">Ubiquinone</keyword>
<dbReference type="PANTHER" id="PTHR38488">
    <property type="entry name" value="OXIDOREDUCTASE 9.5 KDA SUBUNIT, PUTATIVE (AFU_ORTHOLOGUE AFUA_5G08980)-RELATED"/>
    <property type="match status" value="1"/>
</dbReference>
<dbReference type="EMBL" id="ML986493">
    <property type="protein sequence ID" value="KAF2276506.1"/>
    <property type="molecule type" value="Genomic_DNA"/>
</dbReference>
<dbReference type="Proteomes" id="UP000800097">
    <property type="component" value="Unassembled WGS sequence"/>
</dbReference>
<dbReference type="InterPro" id="IPR039961">
    <property type="entry name" value="Nuo9.5"/>
</dbReference>
<sequence length="81" mass="9327">MPTAPTKPEFWKTPIHYLRWASINRPAYFWASCIGALGPAMFFIAPPIRRFFGDDNPRPKIPRTYPIPKGPRPRPAGFEDE</sequence>
<name>A0A6A6JLH6_WESOR</name>
<dbReference type="AlphaFoldDB" id="A0A6A6JLH6"/>
<evidence type="ECO:0000256" key="1">
    <source>
        <dbReference type="SAM" id="MobiDB-lite"/>
    </source>
</evidence>
<dbReference type="CDD" id="cd22903">
    <property type="entry name" value="NI9M"/>
    <property type="match status" value="1"/>
</dbReference>
<keyword evidence="2" id="KW-1133">Transmembrane helix</keyword>
<dbReference type="PANTHER" id="PTHR38488:SF1">
    <property type="entry name" value="OXIDOREDUCTASE 9.5 KDA SUBUNIT, PUTATIVE (AFU_ORTHOLOGUE AFUA_5G08980)-RELATED"/>
    <property type="match status" value="1"/>
</dbReference>
<keyword evidence="4" id="KW-1185">Reference proteome</keyword>
<dbReference type="GeneID" id="54548761"/>
<reference evidence="3" key="1">
    <citation type="journal article" date="2020" name="Stud. Mycol.">
        <title>101 Dothideomycetes genomes: a test case for predicting lifestyles and emergence of pathogens.</title>
        <authorList>
            <person name="Haridas S."/>
            <person name="Albert R."/>
            <person name="Binder M."/>
            <person name="Bloem J."/>
            <person name="Labutti K."/>
            <person name="Salamov A."/>
            <person name="Andreopoulos B."/>
            <person name="Baker S."/>
            <person name="Barry K."/>
            <person name="Bills G."/>
            <person name="Bluhm B."/>
            <person name="Cannon C."/>
            <person name="Castanera R."/>
            <person name="Culley D."/>
            <person name="Daum C."/>
            <person name="Ezra D."/>
            <person name="Gonzalez J."/>
            <person name="Henrissat B."/>
            <person name="Kuo A."/>
            <person name="Liang C."/>
            <person name="Lipzen A."/>
            <person name="Lutzoni F."/>
            <person name="Magnuson J."/>
            <person name="Mondo S."/>
            <person name="Nolan M."/>
            <person name="Ohm R."/>
            <person name="Pangilinan J."/>
            <person name="Park H.-J."/>
            <person name="Ramirez L."/>
            <person name="Alfaro M."/>
            <person name="Sun H."/>
            <person name="Tritt A."/>
            <person name="Yoshinaga Y."/>
            <person name="Zwiers L.-H."/>
            <person name="Turgeon B."/>
            <person name="Goodwin S."/>
            <person name="Spatafora J."/>
            <person name="Crous P."/>
            <person name="Grigoriev I."/>
        </authorList>
    </citation>
    <scope>NUCLEOTIDE SEQUENCE</scope>
    <source>
        <strain evidence="3">CBS 379.55</strain>
    </source>
</reference>
<gene>
    <name evidence="3" type="ORF">EI97DRAFT_376919</name>
</gene>
<proteinExistence type="predicted"/>
<evidence type="ECO:0000256" key="2">
    <source>
        <dbReference type="SAM" id="Phobius"/>
    </source>
</evidence>
<evidence type="ECO:0000313" key="3">
    <source>
        <dbReference type="EMBL" id="KAF2276506.1"/>
    </source>
</evidence>
<protein>
    <submittedName>
        <fullName evidence="3">Putative NADH-ubiquinone oxidoreductase 9.5 kDa subunit</fullName>
    </submittedName>
</protein>